<dbReference type="Pfam" id="PF02874">
    <property type="entry name" value="ATP-synt_ab_N"/>
    <property type="match status" value="1"/>
</dbReference>
<dbReference type="InterPro" id="IPR020003">
    <property type="entry name" value="ATPase_a/bsu_AS"/>
</dbReference>
<keyword evidence="4 12" id="KW-0547">Nucleotide-binding</keyword>
<keyword evidence="12" id="KW-1003">Cell membrane</keyword>
<dbReference type="InterPro" id="IPR024034">
    <property type="entry name" value="ATPase_F1/V1_b/a_C"/>
</dbReference>
<organism evidence="14 15">
    <name type="scientific">Helicobacter bizzozeronii (strain CIII-1)</name>
    <dbReference type="NCBI Taxonomy" id="1002804"/>
    <lineage>
        <taxon>Bacteria</taxon>
        <taxon>Pseudomonadati</taxon>
        <taxon>Campylobacterota</taxon>
        <taxon>Epsilonproteobacteria</taxon>
        <taxon>Campylobacterales</taxon>
        <taxon>Helicobacteraceae</taxon>
        <taxon>Helicobacter</taxon>
    </lineage>
</organism>
<keyword evidence="7 12" id="KW-1278">Translocase</keyword>
<dbReference type="AlphaFoldDB" id="F8KU96"/>
<proteinExistence type="inferred from homology"/>
<reference evidence="14 15" key="1">
    <citation type="journal article" date="2011" name="J. Bacteriol.">
        <title>Genome sequence of Helicobacter bizzozeronii strain CIII-1, an isolate from human gastric mucosa.</title>
        <authorList>
            <person name="Schott T."/>
            <person name="Rossi M."/>
            <person name="Hanninen M.L."/>
        </authorList>
    </citation>
    <scope>NUCLEOTIDE SEQUENCE [LARGE SCALE GENOMIC DNA]</scope>
    <source>
        <strain evidence="14 15">CIII-1</strain>
    </source>
</reference>
<dbReference type="EC" id="7.1.2.2" evidence="12"/>
<dbReference type="HAMAP" id="MF_01347">
    <property type="entry name" value="ATP_synth_beta_bact"/>
    <property type="match status" value="1"/>
</dbReference>
<evidence type="ECO:0000256" key="4">
    <source>
        <dbReference type="ARBA" id="ARBA00022741"/>
    </source>
</evidence>
<evidence type="ECO:0000256" key="5">
    <source>
        <dbReference type="ARBA" id="ARBA00022781"/>
    </source>
</evidence>
<dbReference type="CDD" id="cd18110">
    <property type="entry name" value="ATP-synt_F1_beta_C"/>
    <property type="match status" value="1"/>
</dbReference>
<dbReference type="PANTHER" id="PTHR15184">
    <property type="entry name" value="ATP SYNTHASE"/>
    <property type="match status" value="1"/>
</dbReference>
<name>F8KU96_HELBC</name>
<dbReference type="GO" id="GO:0005524">
    <property type="term" value="F:ATP binding"/>
    <property type="evidence" value="ECO:0007669"/>
    <property type="project" value="UniProtKB-UniRule"/>
</dbReference>
<protein>
    <recommendedName>
        <fullName evidence="12">ATP synthase subunit beta</fullName>
        <ecNumber evidence="12">7.1.2.2</ecNumber>
    </recommendedName>
    <alternativeName>
        <fullName evidence="12">ATP synthase F1 sector subunit beta</fullName>
    </alternativeName>
    <alternativeName>
        <fullName evidence="12">F-ATPase subunit beta</fullName>
    </alternativeName>
</protein>
<dbReference type="InterPro" id="IPR004100">
    <property type="entry name" value="ATPase_F1/V1/A1_a/bsu_N"/>
</dbReference>
<gene>
    <name evidence="12" type="primary">atpD</name>
    <name evidence="14" type="ordered locus">HBZC1_14560</name>
</gene>
<evidence type="ECO:0000256" key="2">
    <source>
        <dbReference type="ARBA" id="ARBA00008936"/>
    </source>
</evidence>
<dbReference type="GO" id="GO:0016787">
    <property type="term" value="F:hydrolase activity"/>
    <property type="evidence" value="ECO:0007669"/>
    <property type="project" value="UniProtKB-KW"/>
</dbReference>
<dbReference type="STRING" id="1002804.HBZC1_14560"/>
<comment type="similarity">
    <text evidence="2 12">Belongs to the ATPase alpha/beta chains family.</text>
</comment>
<dbReference type="PROSITE" id="PS00152">
    <property type="entry name" value="ATPASE_ALPHA_BETA"/>
    <property type="match status" value="1"/>
</dbReference>
<dbReference type="KEGG" id="hbi:HBZC1_14560"/>
<dbReference type="SUPFAM" id="SSF50615">
    <property type="entry name" value="N-terminal domain of alpha and beta subunits of F1 ATP synthase"/>
    <property type="match status" value="1"/>
</dbReference>
<feature type="domain" description="AAA+ ATPase" evidence="13">
    <location>
        <begin position="156"/>
        <end position="334"/>
    </location>
</feature>
<dbReference type="EMBL" id="FR871757">
    <property type="protein sequence ID" value="CCB80442.1"/>
    <property type="molecule type" value="Genomic_DNA"/>
</dbReference>
<dbReference type="GO" id="GO:0045259">
    <property type="term" value="C:proton-transporting ATP synthase complex"/>
    <property type="evidence" value="ECO:0007669"/>
    <property type="project" value="UniProtKB-KW"/>
</dbReference>
<dbReference type="PANTHER" id="PTHR15184:SF71">
    <property type="entry name" value="ATP SYNTHASE SUBUNIT BETA, MITOCHONDRIAL"/>
    <property type="match status" value="1"/>
</dbReference>
<dbReference type="Gene3D" id="2.40.10.170">
    <property type="match status" value="1"/>
</dbReference>
<keyword evidence="11 12" id="KW-0066">ATP synthesis</keyword>
<dbReference type="Pfam" id="PF22919">
    <property type="entry name" value="ATP-synt_VA_C"/>
    <property type="match status" value="1"/>
</dbReference>
<accession>F8KU96</accession>
<evidence type="ECO:0000256" key="7">
    <source>
        <dbReference type="ARBA" id="ARBA00022967"/>
    </source>
</evidence>
<dbReference type="SMART" id="SM00382">
    <property type="entry name" value="AAA"/>
    <property type="match status" value="1"/>
</dbReference>
<keyword evidence="9 12" id="KW-0472">Membrane</keyword>
<comment type="subunit">
    <text evidence="12">F-type ATPases have 2 components, CF(1) - the catalytic core - and CF(0) - the membrane proton channel. CF(1) has five subunits: alpha(3), beta(3), gamma(1), delta(1), epsilon(1). CF(0) has three main subunits: a(1), b(2) and c(9-12). The alpha and beta chains form an alternating ring which encloses part of the gamma chain. CF(1) is attached to CF(0) by a central stalk formed by the gamma and epsilon chains, while a peripheral stalk is formed by the delta and b chains.</text>
</comment>
<dbReference type="GO" id="GO:0046933">
    <property type="term" value="F:proton-transporting ATP synthase activity, rotational mechanism"/>
    <property type="evidence" value="ECO:0007669"/>
    <property type="project" value="UniProtKB-UniRule"/>
</dbReference>
<dbReference type="Gene3D" id="1.10.1140.10">
    <property type="entry name" value="Bovine Mitochondrial F1-atpase, Atp Synthase Beta Chain, Chain D, domain 3"/>
    <property type="match status" value="1"/>
</dbReference>
<dbReference type="SUPFAM" id="SSF47917">
    <property type="entry name" value="C-terminal domain of alpha and beta subunits of F1 ATP synthase"/>
    <property type="match status" value="1"/>
</dbReference>
<dbReference type="InterPro" id="IPR050053">
    <property type="entry name" value="ATPase_alpha/beta_chains"/>
</dbReference>
<dbReference type="InterPro" id="IPR005722">
    <property type="entry name" value="ATP_synth_F1_bsu"/>
</dbReference>
<sequence length="487" mass="53895">MEDQNMQLSKDKREGHIIQVMGPVVDVDFDSYLPMIYEALDVAYDFDGESKHLVLEVAAHLGDKRVRTIAMDMTEGLTRGQKVVARGKMIEVPVGEAVLGRIFNVVGEVIDEKEPLKEPTLWPIHRTAPAFEQQSTKTEMFETGIKVVDLLAPYSKGGKVGLFGGAGVGKTVIIMELIHNVAYKHSGYSVFAGVGERTREGNDLYHEMKEGGVLDKVALCYGQMNEPPGARNRIAFTGLTMAEYFRDEKGLDILMFIDNIFRYAQSGAEMSALLGRIPSAVGYQPTLASEMGKLQERITSTKKGSITSVQAVYVPADDLTDPAPASVFAHLDATTVLNRKIAEKGIYPAVDPLDSTSRILDPQVIGDLHYKVATGIQQILQKYKDLQDIIAILGMDELSEEDKRIVERARKVEKFLSQPFFVAEVFTGSPGKYVTLKETLEGFGGILEGKYDDIPENAFYMVGSIQEVIEKHEKMKTEGRDKKEKSA</sequence>
<dbReference type="FunFam" id="1.10.1140.10:FF:000001">
    <property type="entry name" value="ATP synthase subunit beta"/>
    <property type="match status" value="1"/>
</dbReference>
<dbReference type="CDD" id="cd18115">
    <property type="entry name" value="ATP-synt_F1_beta_N"/>
    <property type="match status" value="1"/>
</dbReference>
<comment type="catalytic activity">
    <reaction evidence="12">
        <text>ATP + H2O + 4 H(+)(in) = ADP + phosphate + 5 H(+)(out)</text>
        <dbReference type="Rhea" id="RHEA:57720"/>
        <dbReference type="ChEBI" id="CHEBI:15377"/>
        <dbReference type="ChEBI" id="CHEBI:15378"/>
        <dbReference type="ChEBI" id="CHEBI:30616"/>
        <dbReference type="ChEBI" id="CHEBI:43474"/>
        <dbReference type="ChEBI" id="CHEBI:456216"/>
        <dbReference type="EC" id="7.1.2.2"/>
    </reaction>
</comment>
<dbReference type="HOGENOM" id="CLU_022398_0_2_7"/>
<dbReference type="eggNOG" id="COG0055">
    <property type="taxonomic scope" value="Bacteria"/>
</dbReference>
<keyword evidence="8 12" id="KW-0406">Ion transport</keyword>
<evidence type="ECO:0000256" key="1">
    <source>
        <dbReference type="ARBA" id="ARBA00004170"/>
    </source>
</evidence>
<evidence type="ECO:0000256" key="8">
    <source>
        <dbReference type="ARBA" id="ARBA00023065"/>
    </source>
</evidence>
<dbReference type="InterPro" id="IPR027417">
    <property type="entry name" value="P-loop_NTPase"/>
</dbReference>
<evidence type="ECO:0000256" key="10">
    <source>
        <dbReference type="ARBA" id="ARBA00023196"/>
    </source>
</evidence>
<dbReference type="InterPro" id="IPR055190">
    <property type="entry name" value="ATP-synt_VA_C"/>
</dbReference>
<dbReference type="SUPFAM" id="SSF52540">
    <property type="entry name" value="P-loop containing nucleoside triphosphate hydrolases"/>
    <property type="match status" value="1"/>
</dbReference>
<dbReference type="Pfam" id="PF00006">
    <property type="entry name" value="ATP-synt_ab"/>
    <property type="match status" value="1"/>
</dbReference>
<keyword evidence="5 12" id="KW-0375">Hydrogen ion transport</keyword>
<keyword evidence="3 12" id="KW-0813">Transport</keyword>
<feature type="binding site" evidence="12">
    <location>
        <begin position="164"/>
        <end position="171"/>
    </location>
    <ligand>
        <name>ATP</name>
        <dbReference type="ChEBI" id="CHEBI:30616"/>
    </ligand>
</feature>
<keyword evidence="6 12" id="KW-0067">ATP-binding</keyword>
<evidence type="ECO:0000313" key="15">
    <source>
        <dbReference type="Proteomes" id="UP000008387"/>
    </source>
</evidence>
<comment type="function">
    <text evidence="12">Produces ATP from ADP in the presence of a proton gradient across the membrane. The catalytic sites are hosted primarily by the beta subunits.</text>
</comment>
<evidence type="ECO:0000256" key="3">
    <source>
        <dbReference type="ARBA" id="ARBA00022448"/>
    </source>
</evidence>
<dbReference type="GO" id="GO:0005886">
    <property type="term" value="C:plasma membrane"/>
    <property type="evidence" value="ECO:0007669"/>
    <property type="project" value="UniProtKB-SubCell"/>
</dbReference>
<evidence type="ECO:0000256" key="12">
    <source>
        <dbReference type="HAMAP-Rule" id="MF_01347"/>
    </source>
</evidence>
<evidence type="ECO:0000256" key="9">
    <source>
        <dbReference type="ARBA" id="ARBA00023136"/>
    </source>
</evidence>
<keyword evidence="12" id="KW-0997">Cell inner membrane</keyword>
<evidence type="ECO:0000256" key="6">
    <source>
        <dbReference type="ARBA" id="ARBA00022840"/>
    </source>
</evidence>
<evidence type="ECO:0000313" key="14">
    <source>
        <dbReference type="EMBL" id="CCB80442.1"/>
    </source>
</evidence>
<keyword evidence="14" id="KW-0378">Hydrolase</keyword>
<dbReference type="NCBIfam" id="TIGR01039">
    <property type="entry name" value="atpD"/>
    <property type="match status" value="1"/>
</dbReference>
<dbReference type="InterPro" id="IPR000194">
    <property type="entry name" value="ATPase_F1/V1/A1_a/bsu_nucl-bd"/>
</dbReference>
<dbReference type="InterPro" id="IPR003593">
    <property type="entry name" value="AAA+_ATPase"/>
</dbReference>
<dbReference type="Gene3D" id="3.40.50.300">
    <property type="entry name" value="P-loop containing nucleotide triphosphate hydrolases"/>
    <property type="match status" value="1"/>
</dbReference>
<dbReference type="Proteomes" id="UP000008387">
    <property type="component" value="Chromosome"/>
</dbReference>
<keyword evidence="15" id="KW-1185">Reference proteome</keyword>
<evidence type="ECO:0000259" key="13">
    <source>
        <dbReference type="SMART" id="SM00382"/>
    </source>
</evidence>
<evidence type="ECO:0000256" key="11">
    <source>
        <dbReference type="ARBA" id="ARBA00023310"/>
    </source>
</evidence>
<keyword evidence="10 12" id="KW-0139">CF(1)</keyword>
<dbReference type="FunFam" id="3.40.50.300:FF:000004">
    <property type="entry name" value="ATP synthase subunit beta"/>
    <property type="match status" value="1"/>
</dbReference>
<dbReference type="InterPro" id="IPR036121">
    <property type="entry name" value="ATPase_F1/V1/A1_a/bsu_N_sf"/>
</dbReference>
<comment type="subcellular location">
    <subcellularLocation>
        <location evidence="12">Cell inner membrane</location>
        <topology evidence="12">Peripheral membrane protein</topology>
    </subcellularLocation>
    <subcellularLocation>
        <location evidence="1">Membrane</location>
        <topology evidence="1">Peripheral membrane protein</topology>
    </subcellularLocation>
</comment>
<dbReference type="CDD" id="cd01133">
    <property type="entry name" value="F1-ATPase_beta_CD"/>
    <property type="match status" value="1"/>
</dbReference>